<dbReference type="Proteomes" id="UP001174909">
    <property type="component" value="Unassembled WGS sequence"/>
</dbReference>
<evidence type="ECO:0000313" key="3">
    <source>
        <dbReference type="Proteomes" id="UP001174909"/>
    </source>
</evidence>
<dbReference type="InterPro" id="IPR033616">
    <property type="entry name" value="BLTP1"/>
</dbReference>
<organism evidence="2 3">
    <name type="scientific">Geodia barretti</name>
    <name type="common">Barrett's horny sponge</name>
    <dbReference type="NCBI Taxonomy" id="519541"/>
    <lineage>
        <taxon>Eukaryota</taxon>
        <taxon>Metazoa</taxon>
        <taxon>Porifera</taxon>
        <taxon>Demospongiae</taxon>
        <taxon>Heteroscleromorpha</taxon>
        <taxon>Tetractinellida</taxon>
        <taxon>Astrophorina</taxon>
        <taxon>Geodiidae</taxon>
        <taxon>Geodia</taxon>
    </lineage>
</organism>
<name>A0AA35TL62_GEOBA</name>
<dbReference type="AlphaFoldDB" id="A0AA35TL62"/>
<keyword evidence="3" id="KW-1185">Reference proteome</keyword>
<evidence type="ECO:0000259" key="1">
    <source>
        <dbReference type="Pfam" id="PF25040"/>
    </source>
</evidence>
<evidence type="ECO:0000313" key="2">
    <source>
        <dbReference type="EMBL" id="CAI8050188.1"/>
    </source>
</evidence>
<dbReference type="PANTHER" id="PTHR31640">
    <property type="entry name" value="TRANSMEMBRANE PROTEIN KIAA1109"/>
    <property type="match status" value="1"/>
</dbReference>
<dbReference type="PANTHER" id="PTHR31640:SF1">
    <property type="entry name" value="BRIDGE-LIKE LIPID TRANSFER PROTEIN FAMILY MEMBER 1"/>
    <property type="match status" value="1"/>
</dbReference>
<dbReference type="EMBL" id="CASHTH010003836">
    <property type="protein sequence ID" value="CAI8050188.1"/>
    <property type="molecule type" value="Genomic_DNA"/>
</dbReference>
<dbReference type="Pfam" id="PF25040">
    <property type="entry name" value="BLTP1_C"/>
    <property type="match status" value="1"/>
</dbReference>
<reference evidence="2" key="1">
    <citation type="submission" date="2023-03" db="EMBL/GenBank/DDBJ databases">
        <authorList>
            <person name="Steffen K."/>
            <person name="Cardenas P."/>
        </authorList>
    </citation>
    <scope>NUCLEOTIDE SEQUENCE</scope>
</reference>
<sequence length="98" mass="11201">MTTEEEVDKGGESKRQFQCVCWKLEPRLTLLSSVSGEFNPHINWLLQKLGFKHAQTTIPKWVQRGVMDPLDKTVALAVEQLMQFSGKKKLKFLANSPK</sequence>
<comment type="caution">
    <text evidence="2">The sequence shown here is derived from an EMBL/GenBank/DDBJ whole genome shotgun (WGS) entry which is preliminary data.</text>
</comment>
<dbReference type="GO" id="GO:0048488">
    <property type="term" value="P:synaptic vesicle endocytosis"/>
    <property type="evidence" value="ECO:0007669"/>
    <property type="project" value="TreeGrafter"/>
</dbReference>
<protein>
    <submittedName>
        <fullName evidence="2">Transmembrane protein KIAA1109</fullName>
    </submittedName>
</protein>
<accession>A0AA35TL62</accession>
<proteinExistence type="predicted"/>
<keyword evidence="2" id="KW-0472">Membrane</keyword>
<keyword evidence="2" id="KW-0812">Transmembrane</keyword>
<gene>
    <name evidence="2" type="ORF">GBAR_LOCUS27594</name>
</gene>
<dbReference type="InterPro" id="IPR056742">
    <property type="entry name" value="BLTP1_C"/>
</dbReference>
<feature type="domain" description="Bridge-like lipid transfer protein family member 1 C-terminal" evidence="1">
    <location>
        <begin position="4"/>
        <end position="81"/>
    </location>
</feature>